<dbReference type="GO" id="GO:0009097">
    <property type="term" value="P:isoleucine biosynthetic process"/>
    <property type="evidence" value="ECO:0007669"/>
    <property type="project" value="TreeGrafter"/>
</dbReference>
<reference evidence="9" key="1">
    <citation type="submission" date="2016-10" db="EMBL/GenBank/DDBJ databases">
        <authorList>
            <person name="Varghese N."/>
            <person name="Submissions S."/>
        </authorList>
    </citation>
    <scope>NUCLEOTIDE SEQUENCE [LARGE SCALE GENOMIC DNA]</scope>
    <source>
        <strain evidence="9">DSM 44232</strain>
    </source>
</reference>
<dbReference type="EMBL" id="FOYL01000001">
    <property type="protein sequence ID" value="SFQ95351.1"/>
    <property type="molecule type" value="Genomic_DNA"/>
</dbReference>
<feature type="domain" description="Thiamine pyrophosphate enzyme central" evidence="5">
    <location>
        <begin position="196"/>
        <end position="326"/>
    </location>
</feature>
<feature type="domain" description="Thiamine pyrophosphate enzyme N-terminal TPP-binding" evidence="7">
    <location>
        <begin position="9"/>
        <end position="119"/>
    </location>
</feature>
<dbReference type="SUPFAM" id="SSF52467">
    <property type="entry name" value="DHS-like NAD/FAD-binding domain"/>
    <property type="match status" value="1"/>
</dbReference>
<dbReference type="PROSITE" id="PS00187">
    <property type="entry name" value="TPP_ENZYMES"/>
    <property type="match status" value="1"/>
</dbReference>
<gene>
    <name evidence="8" type="ORF">SAMN04488564_10180</name>
</gene>
<dbReference type="InterPro" id="IPR000399">
    <property type="entry name" value="TPP-bd_CS"/>
</dbReference>
<dbReference type="GO" id="GO:0050660">
    <property type="term" value="F:flavin adenine dinucleotide binding"/>
    <property type="evidence" value="ECO:0007669"/>
    <property type="project" value="TreeGrafter"/>
</dbReference>
<dbReference type="FunFam" id="3.40.50.970:FF:000007">
    <property type="entry name" value="Acetolactate synthase"/>
    <property type="match status" value="1"/>
</dbReference>
<evidence type="ECO:0000256" key="3">
    <source>
        <dbReference type="ARBA" id="ARBA00023052"/>
    </source>
</evidence>
<evidence type="ECO:0000259" key="7">
    <source>
        <dbReference type="Pfam" id="PF02776"/>
    </source>
</evidence>
<feature type="domain" description="Thiamine pyrophosphate enzyme TPP-binding" evidence="6">
    <location>
        <begin position="394"/>
        <end position="528"/>
    </location>
</feature>
<dbReference type="InterPro" id="IPR012001">
    <property type="entry name" value="Thiamin_PyroP_enz_TPP-bd_dom"/>
</dbReference>
<sequence>MRMTPPRLTGGDALVRALKAHGADLVFGIPGTHNLGIYRALAEHDVKHVTPRHEQGAGFAADGYARVTGKPGICLTTSGPAVLNAMTAVTQSYSDSVPVLLISPGMPLRHPGRGNGTLHEVRHQSVAMEAVIGYSNRVQSVAEIPLAVAQAFAHMTSGRPRPAHLEIPLDLIDALDNVSEVAPVLVAHPPADAVTIAAAAGRLTTATRPGMIIGGGAKGAAEQITTLAERLGAPVVATANGKGVFSERHPLSIGAGLHHKAVAEFVAECDAVLAIGTELASTDLWNGPLKFPGDLIRIDVDPAQMITNALPDYRLVGDAEATVTALNQRLGKGNPGPEAAKRAERWHRLFTKHARTQGAPWLPLVEALKEVLAPGAIIAGDSAMVCYYGTLSNLPLEGPASFLYPTGFGTLGYGLPAAIGAKMGAPNRQVVALHGDGGIMFTLPELATAAQERLPLPVIIADNGGYGEIRREMVDRSEPVHGVNLPGVDFVKVAKGLNCHGLTVDDEDRFATALRKALSADRPTVIHVIGDLAGA</sequence>
<dbReference type="GO" id="GO:0003984">
    <property type="term" value="F:acetolactate synthase activity"/>
    <property type="evidence" value="ECO:0007669"/>
    <property type="project" value="TreeGrafter"/>
</dbReference>
<evidence type="ECO:0000259" key="5">
    <source>
        <dbReference type="Pfam" id="PF00205"/>
    </source>
</evidence>
<evidence type="ECO:0000256" key="1">
    <source>
        <dbReference type="ARBA" id="ARBA00001964"/>
    </source>
</evidence>
<dbReference type="InterPro" id="IPR011766">
    <property type="entry name" value="TPP_enzyme_TPP-bd"/>
</dbReference>
<evidence type="ECO:0000313" key="9">
    <source>
        <dbReference type="Proteomes" id="UP000198583"/>
    </source>
</evidence>
<dbReference type="Gene3D" id="3.40.50.1220">
    <property type="entry name" value="TPP-binding domain"/>
    <property type="match status" value="1"/>
</dbReference>
<dbReference type="InterPro" id="IPR045229">
    <property type="entry name" value="TPP_enz"/>
</dbReference>
<dbReference type="InterPro" id="IPR029035">
    <property type="entry name" value="DHS-like_NAD/FAD-binding_dom"/>
</dbReference>
<dbReference type="CDD" id="cd07035">
    <property type="entry name" value="TPP_PYR_POX_like"/>
    <property type="match status" value="1"/>
</dbReference>
<dbReference type="PANTHER" id="PTHR18968">
    <property type="entry name" value="THIAMINE PYROPHOSPHATE ENZYMES"/>
    <property type="match status" value="1"/>
</dbReference>
<dbReference type="InterPro" id="IPR012000">
    <property type="entry name" value="Thiamin_PyroP_enz_cen_dom"/>
</dbReference>
<proteinExistence type="inferred from homology"/>
<dbReference type="AlphaFoldDB" id="A0A1I6CQ85"/>
<keyword evidence="9" id="KW-1185">Reference proteome</keyword>
<dbReference type="Pfam" id="PF02776">
    <property type="entry name" value="TPP_enzyme_N"/>
    <property type="match status" value="1"/>
</dbReference>
<evidence type="ECO:0000313" key="8">
    <source>
        <dbReference type="EMBL" id="SFQ95351.1"/>
    </source>
</evidence>
<dbReference type="Gene3D" id="3.40.50.970">
    <property type="match status" value="2"/>
</dbReference>
<dbReference type="STRING" id="84724.SAMN04488564_10180"/>
<evidence type="ECO:0000256" key="4">
    <source>
        <dbReference type="RuleBase" id="RU362132"/>
    </source>
</evidence>
<dbReference type="NCBIfam" id="NF005712">
    <property type="entry name" value="PRK07524.1"/>
    <property type="match status" value="1"/>
</dbReference>
<keyword evidence="3 4" id="KW-0786">Thiamine pyrophosphate</keyword>
<comment type="cofactor">
    <cofactor evidence="1">
        <name>thiamine diphosphate</name>
        <dbReference type="ChEBI" id="CHEBI:58937"/>
    </cofactor>
</comment>
<dbReference type="Proteomes" id="UP000198583">
    <property type="component" value="Unassembled WGS sequence"/>
</dbReference>
<dbReference type="GO" id="GO:0030976">
    <property type="term" value="F:thiamine pyrophosphate binding"/>
    <property type="evidence" value="ECO:0007669"/>
    <property type="project" value="InterPro"/>
</dbReference>
<dbReference type="InterPro" id="IPR029061">
    <property type="entry name" value="THDP-binding"/>
</dbReference>
<dbReference type="CDD" id="cd00568">
    <property type="entry name" value="TPP_enzymes"/>
    <property type="match status" value="1"/>
</dbReference>
<evidence type="ECO:0000256" key="2">
    <source>
        <dbReference type="ARBA" id="ARBA00007812"/>
    </source>
</evidence>
<protein>
    <submittedName>
        <fullName evidence="8">Acetolactate synthase-1/2/3 large subunit</fullName>
    </submittedName>
</protein>
<accession>A0A1I6CQ85</accession>
<dbReference type="GO" id="GO:0005948">
    <property type="term" value="C:acetolactate synthase complex"/>
    <property type="evidence" value="ECO:0007669"/>
    <property type="project" value="TreeGrafter"/>
</dbReference>
<name>A0A1I6CQ85_9PSEU</name>
<dbReference type="Pfam" id="PF00205">
    <property type="entry name" value="TPP_enzyme_M"/>
    <property type="match status" value="1"/>
</dbReference>
<comment type="similarity">
    <text evidence="2 4">Belongs to the TPP enzyme family.</text>
</comment>
<dbReference type="Pfam" id="PF02775">
    <property type="entry name" value="TPP_enzyme_C"/>
    <property type="match status" value="1"/>
</dbReference>
<dbReference type="SUPFAM" id="SSF52518">
    <property type="entry name" value="Thiamin diphosphate-binding fold (THDP-binding)"/>
    <property type="match status" value="2"/>
</dbReference>
<dbReference type="GO" id="GO:0000287">
    <property type="term" value="F:magnesium ion binding"/>
    <property type="evidence" value="ECO:0007669"/>
    <property type="project" value="InterPro"/>
</dbReference>
<evidence type="ECO:0000259" key="6">
    <source>
        <dbReference type="Pfam" id="PF02775"/>
    </source>
</evidence>
<organism evidence="8 9">
    <name type="scientific">Lentzea waywayandensis</name>
    <dbReference type="NCBI Taxonomy" id="84724"/>
    <lineage>
        <taxon>Bacteria</taxon>
        <taxon>Bacillati</taxon>
        <taxon>Actinomycetota</taxon>
        <taxon>Actinomycetes</taxon>
        <taxon>Pseudonocardiales</taxon>
        <taxon>Pseudonocardiaceae</taxon>
        <taxon>Lentzea</taxon>
    </lineage>
</organism>
<dbReference type="GO" id="GO:0009099">
    <property type="term" value="P:L-valine biosynthetic process"/>
    <property type="evidence" value="ECO:0007669"/>
    <property type="project" value="TreeGrafter"/>
</dbReference>
<dbReference type="PANTHER" id="PTHR18968:SF13">
    <property type="entry name" value="ACETOLACTATE SYNTHASE CATALYTIC SUBUNIT, MITOCHONDRIAL"/>
    <property type="match status" value="1"/>
</dbReference>